<evidence type="ECO:0000313" key="2">
    <source>
        <dbReference type="Proteomes" id="UP001218188"/>
    </source>
</evidence>
<accession>A0AAD6WNI2</accession>
<dbReference type="EMBL" id="JARJCM010000374">
    <property type="protein sequence ID" value="KAJ7017856.1"/>
    <property type="molecule type" value="Genomic_DNA"/>
</dbReference>
<keyword evidence="2" id="KW-1185">Reference proteome</keyword>
<evidence type="ECO:0000313" key="1">
    <source>
        <dbReference type="EMBL" id="KAJ7017856.1"/>
    </source>
</evidence>
<organism evidence="1 2">
    <name type="scientific">Mycena alexandri</name>
    <dbReference type="NCBI Taxonomy" id="1745969"/>
    <lineage>
        <taxon>Eukaryota</taxon>
        <taxon>Fungi</taxon>
        <taxon>Dikarya</taxon>
        <taxon>Basidiomycota</taxon>
        <taxon>Agaricomycotina</taxon>
        <taxon>Agaricomycetes</taxon>
        <taxon>Agaricomycetidae</taxon>
        <taxon>Agaricales</taxon>
        <taxon>Marasmiineae</taxon>
        <taxon>Mycenaceae</taxon>
        <taxon>Mycena</taxon>
    </lineage>
</organism>
<gene>
    <name evidence="1" type="ORF">C8F04DRAFT_1278634</name>
</gene>
<reference evidence="1" key="1">
    <citation type="submission" date="2023-03" db="EMBL/GenBank/DDBJ databases">
        <title>Massive genome expansion in bonnet fungi (Mycena s.s.) driven by repeated elements and novel gene families across ecological guilds.</title>
        <authorList>
            <consortium name="Lawrence Berkeley National Laboratory"/>
            <person name="Harder C.B."/>
            <person name="Miyauchi S."/>
            <person name="Viragh M."/>
            <person name="Kuo A."/>
            <person name="Thoen E."/>
            <person name="Andreopoulos B."/>
            <person name="Lu D."/>
            <person name="Skrede I."/>
            <person name="Drula E."/>
            <person name="Henrissat B."/>
            <person name="Morin E."/>
            <person name="Kohler A."/>
            <person name="Barry K."/>
            <person name="LaButti K."/>
            <person name="Morin E."/>
            <person name="Salamov A."/>
            <person name="Lipzen A."/>
            <person name="Mereny Z."/>
            <person name="Hegedus B."/>
            <person name="Baldrian P."/>
            <person name="Stursova M."/>
            <person name="Weitz H."/>
            <person name="Taylor A."/>
            <person name="Grigoriev I.V."/>
            <person name="Nagy L.G."/>
            <person name="Martin F."/>
            <person name="Kauserud H."/>
        </authorList>
    </citation>
    <scope>NUCLEOTIDE SEQUENCE</scope>
    <source>
        <strain evidence="1">CBHHK200</strain>
    </source>
</reference>
<sequence>MSLPNAQQIAAVARAWLESKPSSHFAHPSLTLNIPSSGDPRGLATPIAIKHVTESVLSDIEDVIDLPPSFSASVFAVRSHDLRDETQLGDWLNHLFGELVVVITEEAKKIPGCTSTARHDEAFQASGGK</sequence>
<name>A0AAD6WNI2_9AGAR</name>
<comment type="caution">
    <text evidence="1">The sequence shown here is derived from an EMBL/GenBank/DDBJ whole genome shotgun (WGS) entry which is preliminary data.</text>
</comment>
<proteinExistence type="predicted"/>
<dbReference type="AlphaFoldDB" id="A0AAD6WNI2"/>
<protein>
    <submittedName>
        <fullName evidence="1">Uncharacterized protein</fullName>
    </submittedName>
</protein>
<dbReference type="Proteomes" id="UP001218188">
    <property type="component" value="Unassembled WGS sequence"/>
</dbReference>